<name>A0A1G2C5A9_9BACT</name>
<dbReference type="AlphaFoldDB" id="A0A1G2C5A9"/>
<gene>
    <name evidence="1" type="ORF">A2122_02725</name>
</gene>
<comment type="caution">
    <text evidence="1">The sequence shown here is derived from an EMBL/GenBank/DDBJ whole genome shotgun (WGS) entry which is preliminary data.</text>
</comment>
<reference evidence="1 2" key="1">
    <citation type="journal article" date="2016" name="Nat. Commun.">
        <title>Thousands of microbial genomes shed light on interconnected biogeochemical processes in an aquifer system.</title>
        <authorList>
            <person name="Anantharaman K."/>
            <person name="Brown C.T."/>
            <person name="Hug L.A."/>
            <person name="Sharon I."/>
            <person name="Castelle C.J."/>
            <person name="Probst A.J."/>
            <person name="Thomas B.C."/>
            <person name="Singh A."/>
            <person name="Wilkins M.J."/>
            <person name="Karaoz U."/>
            <person name="Brodie E.L."/>
            <person name="Williams K.H."/>
            <person name="Hubbard S.S."/>
            <person name="Banfield J.F."/>
        </authorList>
    </citation>
    <scope>NUCLEOTIDE SEQUENCE [LARGE SCALE GENOMIC DNA]</scope>
</reference>
<accession>A0A1G2C5A9</accession>
<dbReference type="Proteomes" id="UP000176648">
    <property type="component" value="Unassembled WGS sequence"/>
</dbReference>
<proteinExistence type="predicted"/>
<dbReference type="EMBL" id="MHKU01000027">
    <property type="protein sequence ID" value="OGY96605.1"/>
    <property type="molecule type" value="Genomic_DNA"/>
</dbReference>
<dbReference type="Gene3D" id="3.40.50.450">
    <property type="match status" value="1"/>
</dbReference>
<protein>
    <recommendedName>
        <fullName evidence="3">Nucleoside 2-deoxyribosyltransferase</fullName>
    </recommendedName>
</protein>
<dbReference type="STRING" id="1798644.A2122_02725"/>
<evidence type="ECO:0008006" key="3">
    <source>
        <dbReference type="Google" id="ProtNLM"/>
    </source>
</evidence>
<organism evidence="1 2">
    <name type="scientific">Candidatus Liptonbacteria bacterium GWB1_49_6</name>
    <dbReference type="NCBI Taxonomy" id="1798644"/>
    <lineage>
        <taxon>Bacteria</taxon>
        <taxon>Candidatus Liptoniibacteriota</taxon>
    </lineage>
</organism>
<evidence type="ECO:0000313" key="2">
    <source>
        <dbReference type="Proteomes" id="UP000176648"/>
    </source>
</evidence>
<sequence>MEQEKPAYICGPLTELPLGEQRGVKTFYETIADVFEEITGVRAFVPHEHYDPVKNTNFTPAQVDAAERAQVCEMTSILVVVAIAPSWGGGIEVEMANRSGVPVFILCEHEKLLNRKVSRLLRGNPAVVDIISYAAREDAIDQLRLKLKELLRKGATNQ</sequence>
<evidence type="ECO:0000313" key="1">
    <source>
        <dbReference type="EMBL" id="OGY96605.1"/>
    </source>
</evidence>